<keyword evidence="5" id="KW-1185">Reference proteome</keyword>
<dbReference type="Proteomes" id="UP001208912">
    <property type="component" value="Unassembled WGS sequence"/>
</dbReference>
<dbReference type="EMBL" id="JAMQPL010000003">
    <property type="protein sequence ID" value="MCW7530557.1"/>
    <property type="molecule type" value="Genomic_DNA"/>
</dbReference>
<dbReference type="InterPro" id="IPR017508">
    <property type="entry name" value="HipA_N1"/>
</dbReference>
<dbReference type="AlphaFoldDB" id="A0AAW5VKQ1"/>
<evidence type="ECO:0000313" key="3">
    <source>
        <dbReference type="EMBL" id="MCW7530557.1"/>
    </source>
</evidence>
<dbReference type="RefSeq" id="WP_265351925.1">
    <property type="nucleotide sequence ID" value="NZ_JAMQPL010000003.1"/>
</dbReference>
<name>A0AAW5VKQ1_9LEPT</name>
<evidence type="ECO:0000313" key="5">
    <source>
        <dbReference type="Proteomes" id="UP001208912"/>
    </source>
</evidence>
<dbReference type="Proteomes" id="UP001208540">
    <property type="component" value="Unassembled WGS sequence"/>
</dbReference>
<sequence length="107" mass="12459">MNRKGKVFFREIFAGEIFENENGYIFQYDTSYLNNETYPPISFTLLKRKEAYQSKTLFPFFDGLIPEGWLLSLTQNIWKLNKKDRFGILLTVCEDCIGAVSVVGQSR</sequence>
<dbReference type="EMBL" id="JAMQPM010000003">
    <property type="protein sequence ID" value="MCW7526599.1"/>
    <property type="molecule type" value="Genomic_DNA"/>
</dbReference>
<dbReference type="Pfam" id="PF13657">
    <property type="entry name" value="Couple_hipA"/>
    <property type="match status" value="1"/>
</dbReference>
<evidence type="ECO:0000313" key="2">
    <source>
        <dbReference type="EMBL" id="MCW7526599.1"/>
    </source>
</evidence>
<comment type="caution">
    <text evidence="3">The sequence shown here is derived from an EMBL/GenBank/DDBJ whole genome shotgun (WGS) entry which is preliminary data.</text>
</comment>
<evidence type="ECO:0000259" key="1">
    <source>
        <dbReference type="Pfam" id="PF13657"/>
    </source>
</evidence>
<evidence type="ECO:0000313" key="4">
    <source>
        <dbReference type="Proteomes" id="UP001208540"/>
    </source>
</evidence>
<feature type="domain" description="HipA N-terminal subdomain 1" evidence="1">
    <location>
        <begin position="6"/>
        <end position="102"/>
    </location>
</feature>
<proteinExistence type="predicted"/>
<organism evidence="3 4">
    <name type="scientific">Leptospira soteropolitanensis</name>
    <dbReference type="NCBI Taxonomy" id="2950025"/>
    <lineage>
        <taxon>Bacteria</taxon>
        <taxon>Pseudomonadati</taxon>
        <taxon>Spirochaetota</taxon>
        <taxon>Spirochaetia</taxon>
        <taxon>Leptospirales</taxon>
        <taxon>Leptospiraceae</taxon>
        <taxon>Leptospira</taxon>
    </lineage>
</organism>
<gene>
    <name evidence="2" type="ORF">ND861_09605</name>
    <name evidence="3" type="ORF">ND862_10060</name>
</gene>
<dbReference type="NCBIfam" id="TIGR03071">
    <property type="entry name" value="couple_hipA"/>
    <property type="match status" value="1"/>
</dbReference>
<accession>A0AAW5VKQ1</accession>
<reference evidence="3 5" key="1">
    <citation type="submission" date="2022-06" db="EMBL/GenBank/DDBJ databases">
        <title>Leptospira isolates from biofilms formed at urban environments.</title>
        <authorList>
            <person name="Ribeiro P.S."/>
            <person name="Sousa T."/>
            <person name="Carvalho N."/>
            <person name="Aburjaile F."/>
            <person name="Neves F."/>
            <person name="Oliveira D."/>
            <person name="Blanco L."/>
            <person name="Lima J."/>
            <person name="Costa F."/>
            <person name="Brenig B."/>
            <person name="Soares S."/>
            <person name="Ramos R."/>
            <person name="Goes-Neto A."/>
            <person name="Matiuzzi M."/>
            <person name="Azevedo V."/>
            <person name="Ristow P."/>
        </authorList>
    </citation>
    <scope>NUCLEOTIDE SEQUENCE</scope>
    <source>
        <strain evidence="2 5">VSF19</strain>
        <strain evidence="3">VSF20</strain>
    </source>
</reference>
<protein>
    <submittedName>
        <fullName evidence="3">HipA N-terminal domain-containing protein</fullName>
    </submittedName>
</protein>